<name>A0A9P4K123_9PLEO</name>
<dbReference type="EMBL" id="ML986669">
    <property type="protein sequence ID" value="KAF2260934.1"/>
    <property type="molecule type" value="Genomic_DNA"/>
</dbReference>
<proteinExistence type="predicted"/>
<accession>A0A9P4K123</accession>
<organism evidence="2 3">
    <name type="scientific">Lojkania enalia</name>
    <dbReference type="NCBI Taxonomy" id="147567"/>
    <lineage>
        <taxon>Eukaryota</taxon>
        <taxon>Fungi</taxon>
        <taxon>Dikarya</taxon>
        <taxon>Ascomycota</taxon>
        <taxon>Pezizomycotina</taxon>
        <taxon>Dothideomycetes</taxon>
        <taxon>Pleosporomycetidae</taxon>
        <taxon>Pleosporales</taxon>
        <taxon>Pleosporales incertae sedis</taxon>
        <taxon>Lojkania</taxon>
    </lineage>
</organism>
<comment type="caution">
    <text evidence="2">The sequence shown here is derived from an EMBL/GenBank/DDBJ whole genome shotgun (WGS) entry which is preliminary data.</text>
</comment>
<dbReference type="OrthoDB" id="3643156at2759"/>
<reference evidence="3" key="1">
    <citation type="journal article" date="2020" name="Stud. Mycol.">
        <title>101 Dothideomycetes genomes: A test case for predicting lifestyles and emergence of pathogens.</title>
        <authorList>
            <person name="Haridas S."/>
            <person name="Albert R."/>
            <person name="Binder M."/>
            <person name="Bloem J."/>
            <person name="LaButti K."/>
            <person name="Salamov A."/>
            <person name="Andreopoulos B."/>
            <person name="Baker S."/>
            <person name="Barry K."/>
            <person name="Bills G."/>
            <person name="Bluhm B."/>
            <person name="Cannon C."/>
            <person name="Castanera R."/>
            <person name="Culley D."/>
            <person name="Daum C."/>
            <person name="Ezra D."/>
            <person name="Gonzalez J."/>
            <person name="Henrissat B."/>
            <person name="Kuo A."/>
            <person name="Liang C."/>
            <person name="Lipzen A."/>
            <person name="Lutzoni F."/>
            <person name="Magnuson J."/>
            <person name="Mondo S."/>
            <person name="Nolan M."/>
            <person name="Ohm R."/>
            <person name="Pangilinan J."/>
            <person name="Park H.-J."/>
            <person name="Ramirez L."/>
            <person name="Alfaro M."/>
            <person name="Sun H."/>
            <person name="Tritt A."/>
            <person name="Yoshinaga Y."/>
            <person name="Zwiers L.-H."/>
            <person name="Turgeon B."/>
            <person name="Goodwin S."/>
            <person name="Spatafora J."/>
            <person name="Crous P."/>
            <person name="Grigoriev I."/>
        </authorList>
    </citation>
    <scope>NUCLEOTIDE SEQUENCE [LARGE SCALE GENOMIC DNA]</scope>
    <source>
        <strain evidence="3">CBS 304.66</strain>
    </source>
</reference>
<feature type="chain" id="PRO_5040327094" evidence="1">
    <location>
        <begin position="21"/>
        <end position="408"/>
    </location>
</feature>
<keyword evidence="3" id="KW-1185">Reference proteome</keyword>
<sequence>MSTTTVLFTVFSTLAVMAQGNMLVAPILEPNNVYSQRRICPLPTCKSCPTTEELTQPGIGFALEMGHGTAAIRYHNKTIQPVIQIQGSETYTALMRDLSHTTPQTRFPDDIPTLSGKLAYARARLVRLANKALGRPANAQTAILSEMITQLRAYVEEVLSAGTSMASITHAVISSPDSIRLTAEELGDVLDYLKITNVMAEPDELFAASAAYAGFGHGLCATYIKHCVCDREEDNLPYQRVLHLDFTDEALTTTVKGMKSWKRLGVDGSAIVIELGYKRLDEDEASNDDTSGVLFDKIRDHIRDFTISTGFKITEIMLTGTRVRDQRFKDAVSGALRDLVAEDTMKSLETAIKTQEEPDFVFATAKGAAEVAKRRLEGPVRCVWSDECKKSIDNSEGVKDGDGNMELK</sequence>
<keyword evidence="1" id="KW-0732">Signal</keyword>
<evidence type="ECO:0000313" key="3">
    <source>
        <dbReference type="Proteomes" id="UP000800093"/>
    </source>
</evidence>
<dbReference type="AlphaFoldDB" id="A0A9P4K123"/>
<evidence type="ECO:0000256" key="1">
    <source>
        <dbReference type="SAM" id="SignalP"/>
    </source>
</evidence>
<feature type="signal peptide" evidence="1">
    <location>
        <begin position="1"/>
        <end position="20"/>
    </location>
</feature>
<evidence type="ECO:0000313" key="2">
    <source>
        <dbReference type="EMBL" id="KAF2260934.1"/>
    </source>
</evidence>
<gene>
    <name evidence="2" type="ORF">CC78DRAFT_384052</name>
</gene>
<protein>
    <submittedName>
        <fullName evidence="2">Uncharacterized protein</fullName>
    </submittedName>
</protein>
<dbReference type="Proteomes" id="UP000800093">
    <property type="component" value="Unassembled WGS sequence"/>
</dbReference>